<feature type="transmembrane region" description="Helical" evidence="10">
    <location>
        <begin position="323"/>
        <end position="347"/>
    </location>
</feature>
<evidence type="ECO:0000256" key="1">
    <source>
        <dbReference type="ARBA" id="ARBA00004651"/>
    </source>
</evidence>
<organism evidence="11">
    <name type="scientific">Heliconius melpomene rosina</name>
    <dbReference type="NCBI Taxonomy" id="171916"/>
    <lineage>
        <taxon>Eukaryota</taxon>
        <taxon>Metazoa</taxon>
        <taxon>Ecdysozoa</taxon>
        <taxon>Arthropoda</taxon>
        <taxon>Hexapoda</taxon>
        <taxon>Insecta</taxon>
        <taxon>Pterygota</taxon>
        <taxon>Neoptera</taxon>
        <taxon>Endopterygota</taxon>
        <taxon>Lepidoptera</taxon>
        <taxon>Glossata</taxon>
        <taxon>Ditrysia</taxon>
        <taxon>Papilionoidea</taxon>
        <taxon>Nymphalidae</taxon>
        <taxon>Heliconiinae</taxon>
        <taxon>Heliconiini</taxon>
        <taxon>Heliconius</taxon>
    </lineage>
</organism>
<dbReference type="PANTHER" id="PTHR21137:SF35">
    <property type="entry name" value="ODORANT RECEPTOR 19A-RELATED"/>
    <property type="match status" value="1"/>
</dbReference>
<evidence type="ECO:0000256" key="6">
    <source>
        <dbReference type="ARBA" id="ARBA00022989"/>
    </source>
</evidence>
<feature type="transmembrane region" description="Helical" evidence="10">
    <location>
        <begin position="87"/>
        <end position="108"/>
    </location>
</feature>
<dbReference type="Pfam" id="PF02949">
    <property type="entry name" value="7tm_6"/>
    <property type="match status" value="1"/>
</dbReference>
<feature type="transmembrane region" description="Helical" evidence="10">
    <location>
        <begin position="42"/>
        <end position="60"/>
    </location>
</feature>
<evidence type="ECO:0000256" key="3">
    <source>
        <dbReference type="ARBA" id="ARBA00022606"/>
    </source>
</evidence>
<evidence type="ECO:0000313" key="11">
    <source>
        <dbReference type="EMBL" id="AQQ73493.1"/>
    </source>
</evidence>
<evidence type="ECO:0000256" key="7">
    <source>
        <dbReference type="ARBA" id="ARBA00023136"/>
    </source>
</evidence>
<evidence type="ECO:0000256" key="8">
    <source>
        <dbReference type="ARBA" id="ARBA00023170"/>
    </source>
</evidence>
<evidence type="ECO:0000256" key="2">
    <source>
        <dbReference type="ARBA" id="ARBA00022475"/>
    </source>
</evidence>
<comment type="caution">
    <text evidence="10">Lacks conserved residue(s) required for the propagation of feature annotation.</text>
</comment>
<dbReference type="EMBL" id="KY399262">
    <property type="protein sequence ID" value="AQQ73493.1"/>
    <property type="molecule type" value="mRNA"/>
</dbReference>
<keyword evidence="5 10" id="KW-0552">Olfaction</keyword>
<proteinExistence type="evidence at transcript level"/>
<keyword evidence="7 10" id="KW-0472">Membrane</keyword>
<reference evidence="11" key="2">
    <citation type="submission" date="2016-12" db="EMBL/GenBank/DDBJ databases">
        <authorList>
            <person name="Song W.-J."/>
            <person name="Kurnit D.M."/>
        </authorList>
    </citation>
    <scope>NUCLEOTIDE SEQUENCE</scope>
</reference>
<feature type="transmembrane region" description="Helical" evidence="10">
    <location>
        <begin position="129"/>
        <end position="149"/>
    </location>
</feature>
<keyword evidence="2" id="KW-1003">Cell membrane</keyword>
<name>A0A1S5XXK3_HELME</name>
<accession>A0A1S5XXK3</accession>
<dbReference type="GO" id="GO:0005886">
    <property type="term" value="C:plasma membrane"/>
    <property type="evidence" value="ECO:0007669"/>
    <property type="project" value="UniProtKB-SubCell"/>
</dbReference>
<evidence type="ECO:0000256" key="10">
    <source>
        <dbReference type="RuleBase" id="RU351113"/>
    </source>
</evidence>
<keyword evidence="4 10" id="KW-0812">Transmembrane</keyword>
<evidence type="ECO:0000256" key="9">
    <source>
        <dbReference type="ARBA" id="ARBA00023224"/>
    </source>
</evidence>
<dbReference type="PANTHER" id="PTHR21137">
    <property type="entry name" value="ODORANT RECEPTOR"/>
    <property type="match status" value="1"/>
</dbReference>
<dbReference type="AlphaFoldDB" id="A0A1S5XXK3"/>
<evidence type="ECO:0000256" key="5">
    <source>
        <dbReference type="ARBA" id="ARBA00022725"/>
    </source>
</evidence>
<feature type="transmembrane region" description="Helical" evidence="10">
    <location>
        <begin position="194"/>
        <end position="227"/>
    </location>
</feature>
<comment type="similarity">
    <text evidence="10">Belongs to the insect chemoreceptor superfamily. Heteromeric odorant receptor channel (TC 1.A.69) family.</text>
</comment>
<keyword evidence="8 10" id="KW-0675">Receptor</keyword>
<dbReference type="GO" id="GO:0005549">
    <property type="term" value="F:odorant binding"/>
    <property type="evidence" value="ECO:0007669"/>
    <property type="project" value="InterPro"/>
</dbReference>
<dbReference type="GO" id="GO:0004984">
    <property type="term" value="F:olfactory receptor activity"/>
    <property type="evidence" value="ECO:0007669"/>
    <property type="project" value="InterPro"/>
</dbReference>
<keyword evidence="6 10" id="KW-1133">Transmembrane helix</keyword>
<comment type="subcellular location">
    <subcellularLocation>
        <location evidence="1 10">Cell membrane</location>
        <topology evidence="1 10">Multi-pass membrane protein</topology>
    </subcellularLocation>
</comment>
<keyword evidence="9 10" id="KW-0807">Transducer</keyword>
<protein>
    <recommendedName>
        <fullName evidence="10">Odorant receptor</fullName>
    </recommendedName>
</protein>
<keyword evidence="3 10" id="KW-0716">Sensory transduction</keyword>
<gene>
    <name evidence="11" type="primary">OR9</name>
</gene>
<evidence type="ECO:0000256" key="4">
    <source>
        <dbReference type="ARBA" id="ARBA00022692"/>
    </source>
</evidence>
<dbReference type="GO" id="GO:0007165">
    <property type="term" value="P:signal transduction"/>
    <property type="evidence" value="ECO:0007669"/>
    <property type="project" value="UniProtKB-KW"/>
</dbReference>
<reference evidence="11" key="1">
    <citation type="journal article" date="2013" name="PLoS Genet.">
        <title>Female behaviour drives expression and evolution of gustatory receptors in butterflies.</title>
        <authorList>
            <person name="Briscoe A.D."/>
            <person name="Macias-Munoz A."/>
            <person name="Kozak K.M."/>
            <person name="Walters J.R."/>
            <person name="Yuan F."/>
            <person name="Jamie G.A."/>
            <person name="Martin S.H."/>
            <person name="Dasmahapatra K.K."/>
            <person name="Ferguson L.C."/>
            <person name="Mallet J."/>
            <person name="Jacquin-Joly E."/>
            <person name="Jiggins C.D."/>
        </authorList>
    </citation>
    <scope>NUCLEOTIDE SEQUENCE</scope>
</reference>
<dbReference type="InterPro" id="IPR004117">
    <property type="entry name" value="7tm6_olfct_rcpt"/>
</dbReference>
<sequence length="420" mass="48970">MDLQYMKRIKFYLNWLGSWPFEDLYEVYKEEPKRLPLRNSKILIIYFICILLGGIMYVKVHKNELNFFELGHNYITLLMNVVSLQRVTMALLNSYRVMMAHFILNFHLFHHKHRSKYAMKIYKQIDTICSWYTIYLYSQMYVGCILFNLGPLINNIMSGAFESHAYSAENGTAPEFEFSVYLYLPFTVQTKKQYGLISLLNILLTSDGACIFCTFDVLMSIIIFHVWGHLKILKYHLESFPKPALAECEPGNSYTKVVMYTEDELPIIFEKLKENIEHHKLIIEFMNLASNAFGVMICVYFIFHQVIGCILLLEISAMDMESFASYGVLTFVMFQQLIQISIIFELIGSKSETIKHAVYDMPWECMDIKNKKIFLFFLSNVQKPIALKAMGLVSIGVQTMASILKTSFSYFIMLRTLAEN</sequence>